<sequence length="116" mass="12971">MKIAQNTLRYPWVSSLLYQWPIKYQRTDTAKRLLPHPAFCSSTEVANFLLSTGACISLKNAAGNIPLHTAFRLRYNLREVGNPALLYIPENPVGDEGYPPFHIACQIGDLAAVKEI</sequence>
<accession>A0A232EMQ2</accession>
<comment type="caution">
    <text evidence="1">The sequence shown here is derived from an EMBL/GenBank/DDBJ whole genome shotgun (WGS) entry which is preliminary data.</text>
</comment>
<organism evidence="1 2">
    <name type="scientific">Trichomalopsis sarcophagae</name>
    <dbReference type="NCBI Taxonomy" id="543379"/>
    <lineage>
        <taxon>Eukaryota</taxon>
        <taxon>Metazoa</taxon>
        <taxon>Ecdysozoa</taxon>
        <taxon>Arthropoda</taxon>
        <taxon>Hexapoda</taxon>
        <taxon>Insecta</taxon>
        <taxon>Pterygota</taxon>
        <taxon>Neoptera</taxon>
        <taxon>Endopterygota</taxon>
        <taxon>Hymenoptera</taxon>
        <taxon>Apocrita</taxon>
        <taxon>Proctotrupomorpha</taxon>
        <taxon>Chalcidoidea</taxon>
        <taxon>Pteromalidae</taxon>
        <taxon>Pteromalinae</taxon>
        <taxon>Trichomalopsis</taxon>
    </lineage>
</organism>
<dbReference type="Proteomes" id="UP000215335">
    <property type="component" value="Unassembled WGS sequence"/>
</dbReference>
<protein>
    <submittedName>
        <fullName evidence="1">Uncharacterized protein</fullName>
    </submittedName>
</protein>
<gene>
    <name evidence="1" type="ORF">TSAR_011924</name>
</gene>
<dbReference type="InterPro" id="IPR036770">
    <property type="entry name" value="Ankyrin_rpt-contain_sf"/>
</dbReference>
<reference evidence="1 2" key="1">
    <citation type="journal article" date="2017" name="Curr. Biol.">
        <title>The Evolution of Venom by Co-option of Single-Copy Genes.</title>
        <authorList>
            <person name="Martinson E.O."/>
            <person name="Mrinalini"/>
            <person name="Kelkar Y.D."/>
            <person name="Chang C.H."/>
            <person name="Werren J.H."/>
        </authorList>
    </citation>
    <scope>NUCLEOTIDE SEQUENCE [LARGE SCALE GENOMIC DNA]</scope>
    <source>
        <strain evidence="1 2">Alberta</strain>
        <tissue evidence="1">Whole body</tissue>
    </source>
</reference>
<proteinExistence type="predicted"/>
<name>A0A232EMQ2_9HYME</name>
<evidence type="ECO:0000313" key="1">
    <source>
        <dbReference type="EMBL" id="OXU19634.1"/>
    </source>
</evidence>
<evidence type="ECO:0000313" key="2">
    <source>
        <dbReference type="Proteomes" id="UP000215335"/>
    </source>
</evidence>
<dbReference type="Gene3D" id="1.25.40.20">
    <property type="entry name" value="Ankyrin repeat-containing domain"/>
    <property type="match status" value="1"/>
</dbReference>
<dbReference type="EMBL" id="NNAY01003317">
    <property type="protein sequence ID" value="OXU19634.1"/>
    <property type="molecule type" value="Genomic_DNA"/>
</dbReference>
<dbReference type="AlphaFoldDB" id="A0A232EMQ2"/>
<dbReference type="SUPFAM" id="SSF48403">
    <property type="entry name" value="Ankyrin repeat"/>
    <property type="match status" value="1"/>
</dbReference>
<keyword evidence="2" id="KW-1185">Reference proteome</keyword>